<protein>
    <submittedName>
        <fullName evidence="2">F5/8 type C domain-containing protein</fullName>
    </submittedName>
</protein>
<sequence>MKEIRFSFVAIGLLLLSSCIKDTLVFPEQVAKNEDKEPIDIIVKPTDVQIEGGYEKKFTFKWPVFSEKVEKVKVVYKEGTENKEIVVTDFSKNLILTTSDVGEFEFKLSSIGKSGIETSATSKKVKNKGLYIDDIINFVGASALDNNVVLEWSNPLTRGVEISIIHTTASGQKTEKINSTTEKGNFSFSGKYGVSAELQIRDSLGNVAKHTVNYGFSTTDLTTAAQKTGWTAAVSSNQSGDGGGAAALIDGATDTFWHSPYSGTVLPWPHHATLTLNKVRDLGGFILNLRHNNGSGAPKDFDFQTSTDGVNFVTKQSFVNTTVTNAAVLSYNLTTPVETKYVRLLFKTSVNNLAYLTMGEISLKERFLVIKP</sequence>
<dbReference type="Pfam" id="PF00754">
    <property type="entry name" value="F5_F8_type_C"/>
    <property type="match status" value="1"/>
</dbReference>
<dbReference type="Gene3D" id="2.60.120.260">
    <property type="entry name" value="Galactose-binding domain-like"/>
    <property type="match status" value="1"/>
</dbReference>
<dbReference type="OrthoDB" id="1434826at2"/>
<evidence type="ECO:0000259" key="1">
    <source>
        <dbReference type="PROSITE" id="PS50022"/>
    </source>
</evidence>
<reference evidence="2 3" key="1">
    <citation type="submission" date="2017-04" db="EMBL/GenBank/DDBJ databases">
        <authorList>
            <person name="Afonso C.L."/>
            <person name="Miller P.J."/>
            <person name="Scott M.A."/>
            <person name="Spackman E."/>
            <person name="Goraichik I."/>
            <person name="Dimitrov K.M."/>
            <person name="Suarez D.L."/>
            <person name="Swayne D.E."/>
        </authorList>
    </citation>
    <scope>NUCLEOTIDE SEQUENCE [LARGE SCALE GENOMIC DNA]</scope>
    <source>
        <strain evidence="2 3">DSM 22418</strain>
    </source>
</reference>
<organism evidence="2 3">
    <name type="scientific">Sphingobacterium psychroaquaticum</name>
    <dbReference type="NCBI Taxonomy" id="561061"/>
    <lineage>
        <taxon>Bacteria</taxon>
        <taxon>Pseudomonadati</taxon>
        <taxon>Bacteroidota</taxon>
        <taxon>Sphingobacteriia</taxon>
        <taxon>Sphingobacteriales</taxon>
        <taxon>Sphingobacteriaceae</taxon>
        <taxon>Sphingobacterium</taxon>
    </lineage>
</organism>
<dbReference type="PROSITE" id="PS50022">
    <property type="entry name" value="FA58C_3"/>
    <property type="match status" value="1"/>
</dbReference>
<evidence type="ECO:0000313" key="3">
    <source>
        <dbReference type="Proteomes" id="UP000192980"/>
    </source>
</evidence>
<keyword evidence="3" id="KW-1185">Reference proteome</keyword>
<name>A0A1X7LCR8_9SPHI</name>
<proteinExistence type="predicted"/>
<dbReference type="EMBL" id="FXAU01000009">
    <property type="protein sequence ID" value="SMG51052.1"/>
    <property type="molecule type" value="Genomic_DNA"/>
</dbReference>
<dbReference type="SUPFAM" id="SSF49785">
    <property type="entry name" value="Galactose-binding domain-like"/>
    <property type="match status" value="1"/>
</dbReference>
<accession>A0A1X7LCR8</accession>
<dbReference type="STRING" id="561061.SAMN05660862_3790"/>
<gene>
    <name evidence="2" type="ORF">SAMN05660862_3790</name>
</gene>
<feature type="domain" description="F5/8 type C" evidence="1">
    <location>
        <begin position="209"/>
        <end position="363"/>
    </location>
</feature>
<dbReference type="Proteomes" id="UP000192980">
    <property type="component" value="Unassembled WGS sequence"/>
</dbReference>
<dbReference type="RefSeq" id="WP_085474474.1">
    <property type="nucleotide sequence ID" value="NZ_FXAU01000009.1"/>
</dbReference>
<dbReference type="InterPro" id="IPR000421">
    <property type="entry name" value="FA58C"/>
</dbReference>
<dbReference type="PROSITE" id="PS51257">
    <property type="entry name" value="PROKAR_LIPOPROTEIN"/>
    <property type="match status" value="1"/>
</dbReference>
<dbReference type="InterPro" id="IPR008979">
    <property type="entry name" value="Galactose-bd-like_sf"/>
</dbReference>
<evidence type="ECO:0000313" key="2">
    <source>
        <dbReference type="EMBL" id="SMG51052.1"/>
    </source>
</evidence>
<dbReference type="AlphaFoldDB" id="A0A1X7LCR8"/>